<protein>
    <submittedName>
        <fullName evidence="2">Long-chain-fatty-acid--CoA ligase</fullName>
        <ecNumber evidence="2">6.2.1.3</ecNumber>
    </submittedName>
</protein>
<dbReference type="PANTHER" id="PTHR43813">
    <property type="entry name" value="ACYL-ACTIVATING ENZYME 16, CHLOROPLASTIC-RELATED"/>
    <property type="match status" value="1"/>
</dbReference>
<sequence>MANTIPQMYIEITQKQPKANAQLSKDAQGKFQPTDYGTLLQEVGICASGLHKFGIKRGENIGFISDNRKEWLIADLAMLGLGAADVPRGCDATAQEIAYILSWSECAIVILENDRQLQKILDIKAGRIPFTSQSLREAPYAHLKTVILFDPPPQSPQSAAEEARNAGLSVLFFSDIMKEGQALHEKEPEFFQNEAAKGTRNDIATIIYTSGTTGDPKGVMLSHGNFLHQTEYLPVLLGVKSGDVFLSVLPVWHSFERAVQYIILQAGATVAYSKPVGSILLADMQAVQPHWFTSVPRIWESIKDSVYKSVRQSSAVKRAMFSVFIAIGEAHAYFRNMLLDRLPKFSSRSRVLDIGMAIIPFVLLTPLRALGDVLVFKKIKVKLGTRFIAGISGGGALPPTVDKFFDALGILILEGYGLTETAPVLGVRLKTHPVTGTVGPIHRGTEIRIVDEHGNVLPAGQKGVIQVRGPQVMLGYYKRPDLTTKILSDDGWLDTGDLGMLTIHGEIKIVGRVKDTIVLRGGENIEPVPIEQRLCESTYIQQAVVLGQDQKYLAALIVPQQETLIQWAEENEIPFNDYTSLLDQPEVKELIDSEINAFVSMKNGFKPFERIFRFALLPTPFEAGRELSAKQELKRHAINELYKNQIRLLFTE</sequence>
<accession>A0A3P3XMM6</accession>
<reference evidence="2" key="1">
    <citation type="submission" date="2017-02" db="EMBL/GenBank/DDBJ databases">
        <authorList>
            <person name="Regsiter A."/>
            <person name="William W."/>
        </authorList>
    </citation>
    <scope>NUCLEOTIDE SEQUENCE</scope>
    <source>
        <strain evidence="2">BdmA 4</strain>
    </source>
</reference>
<dbReference type="PROSITE" id="PS00455">
    <property type="entry name" value="AMP_BINDING"/>
    <property type="match status" value="1"/>
</dbReference>
<dbReference type="InterPro" id="IPR045851">
    <property type="entry name" value="AMP-bd_C_sf"/>
</dbReference>
<evidence type="ECO:0000259" key="1">
    <source>
        <dbReference type="Pfam" id="PF00501"/>
    </source>
</evidence>
<dbReference type="GO" id="GO:0004467">
    <property type="term" value="F:long-chain fatty acid-CoA ligase activity"/>
    <property type="evidence" value="ECO:0007669"/>
    <property type="project" value="UniProtKB-EC"/>
</dbReference>
<gene>
    <name evidence="2" type="ORF">SPIRO4BDMA_40111</name>
</gene>
<dbReference type="Pfam" id="PF00501">
    <property type="entry name" value="AMP-binding"/>
    <property type="match status" value="1"/>
</dbReference>
<dbReference type="InterPro" id="IPR042099">
    <property type="entry name" value="ANL_N_sf"/>
</dbReference>
<dbReference type="InterPro" id="IPR020845">
    <property type="entry name" value="AMP-binding_CS"/>
</dbReference>
<name>A0A3P3XMM6_9SPIR</name>
<keyword evidence="2" id="KW-0436">Ligase</keyword>
<organism evidence="2">
    <name type="scientific">uncultured spirochete</name>
    <dbReference type="NCBI Taxonomy" id="156406"/>
    <lineage>
        <taxon>Bacteria</taxon>
        <taxon>Pseudomonadati</taxon>
        <taxon>Spirochaetota</taxon>
        <taxon>Spirochaetia</taxon>
        <taxon>Spirochaetales</taxon>
        <taxon>environmental samples</taxon>
    </lineage>
</organism>
<dbReference type="SUPFAM" id="SSF56801">
    <property type="entry name" value="Acetyl-CoA synthetase-like"/>
    <property type="match status" value="1"/>
</dbReference>
<dbReference type="Pfam" id="PF23562">
    <property type="entry name" value="AMP-binding_C_3"/>
    <property type="match status" value="1"/>
</dbReference>
<dbReference type="Gene3D" id="3.40.50.12780">
    <property type="entry name" value="N-terminal domain of ligase-like"/>
    <property type="match status" value="2"/>
</dbReference>
<feature type="domain" description="AMP-dependent synthetase/ligase" evidence="1">
    <location>
        <begin position="24"/>
        <end position="477"/>
    </location>
</feature>
<dbReference type="InterPro" id="IPR052987">
    <property type="entry name" value="Chloroplast_AMP-bd_Enzymes"/>
</dbReference>
<dbReference type="EMBL" id="FWDO01000004">
    <property type="protein sequence ID" value="SLM17542.1"/>
    <property type="molecule type" value="Genomic_DNA"/>
</dbReference>
<dbReference type="EC" id="6.2.1.3" evidence="2"/>
<dbReference type="Gene3D" id="3.30.300.30">
    <property type="match status" value="1"/>
</dbReference>
<dbReference type="AlphaFoldDB" id="A0A3P3XMM6"/>
<evidence type="ECO:0000313" key="2">
    <source>
        <dbReference type="EMBL" id="SLM17542.1"/>
    </source>
</evidence>
<dbReference type="InterPro" id="IPR000873">
    <property type="entry name" value="AMP-dep_synth/lig_dom"/>
</dbReference>
<dbReference type="PANTHER" id="PTHR43813:SF1">
    <property type="entry name" value="ACYL-ACTIVATING ENZYME 16, CHLOROPLASTIC-RELATED"/>
    <property type="match status" value="1"/>
</dbReference>
<proteinExistence type="predicted"/>